<dbReference type="PANTHER" id="PTHR36978:SF4">
    <property type="entry name" value="P-LOOP CONTAINING NUCLEOSIDE TRIPHOSPHATE HYDROLASE PROTEIN"/>
    <property type="match status" value="1"/>
</dbReference>
<dbReference type="SUPFAM" id="SSF52540">
    <property type="entry name" value="P-loop containing nucleoside triphosphate hydrolases"/>
    <property type="match status" value="1"/>
</dbReference>
<dbReference type="Gene3D" id="3.40.50.300">
    <property type="entry name" value="P-loop containing nucleotide triphosphate hydrolases"/>
    <property type="match status" value="1"/>
</dbReference>
<evidence type="ECO:0000313" key="1">
    <source>
        <dbReference type="EMBL" id="MFD2159524.1"/>
    </source>
</evidence>
<name>A0ABW4ZCC3_9BACT</name>
<gene>
    <name evidence="1" type="ORF">ACFSW8_11485</name>
</gene>
<evidence type="ECO:0000313" key="2">
    <source>
        <dbReference type="Proteomes" id="UP001597389"/>
    </source>
</evidence>
<dbReference type="EMBL" id="JBHUJB010000046">
    <property type="protein sequence ID" value="MFD2159524.1"/>
    <property type="molecule type" value="Genomic_DNA"/>
</dbReference>
<reference evidence="2" key="1">
    <citation type="journal article" date="2019" name="Int. J. Syst. Evol. Microbiol.">
        <title>The Global Catalogue of Microorganisms (GCM) 10K type strain sequencing project: providing services to taxonomists for standard genome sequencing and annotation.</title>
        <authorList>
            <consortium name="The Broad Institute Genomics Platform"/>
            <consortium name="The Broad Institute Genome Sequencing Center for Infectious Disease"/>
            <person name="Wu L."/>
            <person name="Ma J."/>
        </authorList>
    </citation>
    <scope>NUCLEOTIDE SEQUENCE [LARGE SCALE GENOMIC DNA]</scope>
    <source>
        <strain evidence="2">CCUG 57942</strain>
    </source>
</reference>
<keyword evidence="2" id="KW-1185">Reference proteome</keyword>
<dbReference type="PANTHER" id="PTHR36978">
    <property type="entry name" value="P-LOOP CONTAINING NUCLEOTIDE TRIPHOSPHATE HYDROLASE"/>
    <property type="match status" value="1"/>
</dbReference>
<accession>A0ABW4ZCC3</accession>
<dbReference type="Proteomes" id="UP001597389">
    <property type="component" value="Unassembled WGS sequence"/>
</dbReference>
<dbReference type="Pfam" id="PF17784">
    <property type="entry name" value="Sulfotransfer_4"/>
    <property type="match status" value="1"/>
</dbReference>
<sequence>MKSESVSIFKLFNRGKGGNVEEGFDCGKVGEPDSELCDTAKQKGSVTKVFCIGNNKTGTTSIESLLRRLGYKMPDQGEQELKVVEAVQQGDFQPLKELCDNYQAFQDLPFSQGEVYANVDSLYPGSKFILTVRDPDAWYDSLVRFHLNTILKAVGVSDVADVVEDTFKDKNLYIRENYLYNVAKRHVAAVSDGEVLYEWSKLYDKNNRVSEYISRNERIIKYFQDRKNQLLVIDLTKEEDDSKLLRFLGCEGEKSSSVPHLNSSKC</sequence>
<proteinExistence type="predicted"/>
<comment type="caution">
    <text evidence="1">The sequence shown here is derived from an EMBL/GenBank/DDBJ whole genome shotgun (WGS) entry which is preliminary data.</text>
</comment>
<dbReference type="InterPro" id="IPR027417">
    <property type="entry name" value="P-loop_NTPase"/>
</dbReference>
<organism evidence="1 2">
    <name type="scientific">Rubritalea tangerina</name>
    <dbReference type="NCBI Taxonomy" id="430798"/>
    <lineage>
        <taxon>Bacteria</taxon>
        <taxon>Pseudomonadati</taxon>
        <taxon>Verrucomicrobiota</taxon>
        <taxon>Verrucomicrobiia</taxon>
        <taxon>Verrucomicrobiales</taxon>
        <taxon>Rubritaleaceae</taxon>
        <taxon>Rubritalea</taxon>
    </lineage>
</organism>
<dbReference type="InterPro" id="IPR040632">
    <property type="entry name" value="Sulfotransfer_4"/>
</dbReference>
<protein>
    <submittedName>
        <fullName evidence="1">Sulfotransferase</fullName>
    </submittedName>
</protein>
<dbReference type="RefSeq" id="WP_377086287.1">
    <property type="nucleotide sequence ID" value="NZ_JBHSJL010000014.1"/>
</dbReference>